<feature type="transmembrane region" description="Helical" evidence="2">
    <location>
        <begin position="6"/>
        <end position="26"/>
    </location>
</feature>
<feature type="compositionally biased region" description="Basic and acidic residues" evidence="1">
    <location>
        <begin position="142"/>
        <end position="157"/>
    </location>
</feature>
<dbReference type="EMBL" id="FNQH01000001">
    <property type="protein sequence ID" value="SDZ98022.1"/>
    <property type="molecule type" value="Genomic_DNA"/>
</dbReference>
<accession>A0AB37ZXK6</accession>
<sequence length="157" mass="16606">MGYGEIAALIAALAFAVLVVFIILALRKVTDILGEVEKVTQEANKSLAVITKDVDHLSIEVEGLLNKANTLVDDLNGKISKTDPLFTAIGDLGVTVSDVNQSTRNLAVSLKGGGKGVKSTSGSSTVGKLGRTAMAIARQRQAKKETKDTKDTKFKTY</sequence>
<gene>
    <name evidence="3" type="ORF">SAMN04488525_101777</name>
</gene>
<organism evidence="3 4">
    <name type="scientific">Trichococcus collinsii</name>
    <dbReference type="NCBI Taxonomy" id="157076"/>
    <lineage>
        <taxon>Bacteria</taxon>
        <taxon>Bacillati</taxon>
        <taxon>Bacillota</taxon>
        <taxon>Bacilli</taxon>
        <taxon>Lactobacillales</taxon>
        <taxon>Carnobacteriaceae</taxon>
        <taxon>Trichococcus</taxon>
    </lineage>
</organism>
<dbReference type="AlphaFoldDB" id="A0AB37ZXK6"/>
<keyword evidence="2" id="KW-0812">Transmembrane</keyword>
<feature type="region of interest" description="Disordered" evidence="1">
    <location>
        <begin position="138"/>
        <end position="157"/>
    </location>
</feature>
<dbReference type="PANTHER" id="PTHR40070">
    <property type="entry name" value="UPF0478 PROTEIN YTXG"/>
    <property type="match status" value="1"/>
</dbReference>
<dbReference type="RefSeq" id="WP_086986824.1">
    <property type="nucleotide sequence ID" value="NZ_FJNA01000002.1"/>
</dbReference>
<dbReference type="Pfam" id="PF06103">
    <property type="entry name" value="DUF948"/>
    <property type="match status" value="1"/>
</dbReference>
<keyword evidence="2" id="KW-1133">Transmembrane helix</keyword>
<keyword evidence="4" id="KW-1185">Reference proteome</keyword>
<evidence type="ECO:0000313" key="3">
    <source>
        <dbReference type="EMBL" id="SDZ98022.1"/>
    </source>
</evidence>
<reference evidence="3 4" key="1">
    <citation type="submission" date="2016-10" db="EMBL/GenBank/DDBJ databases">
        <authorList>
            <person name="Varghese N."/>
            <person name="Submissions S."/>
        </authorList>
    </citation>
    <scope>NUCLEOTIDE SEQUENCE [LARGE SCALE GENOMIC DNA]</scope>
    <source>
        <strain evidence="3 4">DSM 14526</strain>
    </source>
</reference>
<dbReference type="Proteomes" id="UP000199042">
    <property type="component" value="Unassembled WGS sequence"/>
</dbReference>
<evidence type="ECO:0000313" key="4">
    <source>
        <dbReference type="Proteomes" id="UP000199042"/>
    </source>
</evidence>
<evidence type="ECO:0000256" key="2">
    <source>
        <dbReference type="SAM" id="Phobius"/>
    </source>
</evidence>
<evidence type="ECO:0000256" key="1">
    <source>
        <dbReference type="SAM" id="MobiDB-lite"/>
    </source>
</evidence>
<name>A0AB37ZXK6_9LACT</name>
<keyword evidence="2" id="KW-0472">Membrane</keyword>
<dbReference type="PANTHER" id="PTHR40070:SF1">
    <property type="entry name" value="UPF0478 PROTEIN YTXG"/>
    <property type="match status" value="1"/>
</dbReference>
<dbReference type="InterPro" id="IPR009293">
    <property type="entry name" value="UPF0478"/>
</dbReference>
<comment type="caution">
    <text evidence="3">The sequence shown here is derived from an EMBL/GenBank/DDBJ whole genome shotgun (WGS) entry which is preliminary data.</text>
</comment>
<proteinExistence type="predicted"/>
<protein>
    <submittedName>
        <fullName evidence="3">Uncharacterized protein YoxC, contains an MCP-like domain</fullName>
    </submittedName>
</protein>